<organism evidence="1 2">
    <name type="scientific">Bosea massiliensis</name>
    <dbReference type="NCBI Taxonomy" id="151419"/>
    <lineage>
        <taxon>Bacteria</taxon>
        <taxon>Pseudomonadati</taxon>
        <taxon>Pseudomonadota</taxon>
        <taxon>Alphaproteobacteria</taxon>
        <taxon>Hyphomicrobiales</taxon>
        <taxon>Boseaceae</taxon>
        <taxon>Bosea</taxon>
    </lineage>
</organism>
<dbReference type="Proteomes" id="UP001596060">
    <property type="component" value="Unassembled WGS sequence"/>
</dbReference>
<keyword evidence="2" id="KW-1185">Reference proteome</keyword>
<evidence type="ECO:0000313" key="1">
    <source>
        <dbReference type="EMBL" id="MFC5508192.1"/>
    </source>
</evidence>
<proteinExistence type="predicted"/>
<dbReference type="SUPFAM" id="SSF52833">
    <property type="entry name" value="Thioredoxin-like"/>
    <property type="match status" value="1"/>
</dbReference>
<dbReference type="EMBL" id="JBHSLU010000082">
    <property type="protein sequence ID" value="MFC5508192.1"/>
    <property type="molecule type" value="Genomic_DNA"/>
</dbReference>
<comment type="caution">
    <text evidence="1">The sequence shown here is derived from an EMBL/GenBank/DDBJ whole genome shotgun (WGS) entry which is preliminary data.</text>
</comment>
<dbReference type="RefSeq" id="WP_066721532.1">
    <property type="nucleotide sequence ID" value="NZ_JBHSLU010000082.1"/>
</dbReference>
<gene>
    <name evidence="1" type="ORF">ACFPN9_23400</name>
</gene>
<sequence length="139" mass="14649">MSTQLPQPRPETGTAPIRILVCATCRAAGGDPDAPRPGAVLAAGLRDALDPAGDAAISVETVECLSVCKRPCTVALSGEGRWTYVYGDLDPATGVETLLTFARQYREAPDGIVPWRERAEAIRKGVVARLPPLPIAGSR</sequence>
<accession>A0ABW0P9K5</accession>
<evidence type="ECO:0000313" key="2">
    <source>
        <dbReference type="Proteomes" id="UP001596060"/>
    </source>
</evidence>
<reference evidence="2" key="1">
    <citation type="journal article" date="2019" name="Int. J. Syst. Evol. Microbiol.">
        <title>The Global Catalogue of Microorganisms (GCM) 10K type strain sequencing project: providing services to taxonomists for standard genome sequencing and annotation.</title>
        <authorList>
            <consortium name="The Broad Institute Genomics Platform"/>
            <consortium name="The Broad Institute Genome Sequencing Center for Infectious Disease"/>
            <person name="Wu L."/>
            <person name="Ma J."/>
        </authorList>
    </citation>
    <scope>NUCLEOTIDE SEQUENCE [LARGE SCALE GENOMIC DNA]</scope>
    <source>
        <strain evidence="2">CCUG 43117</strain>
    </source>
</reference>
<dbReference type="InterPro" id="IPR012863">
    <property type="entry name" value="DUF1636"/>
</dbReference>
<dbReference type="InterPro" id="IPR036249">
    <property type="entry name" value="Thioredoxin-like_sf"/>
</dbReference>
<dbReference type="CDD" id="cd02980">
    <property type="entry name" value="TRX_Fd_family"/>
    <property type="match status" value="1"/>
</dbReference>
<protein>
    <submittedName>
        <fullName evidence="1">DUF1636 family protein</fullName>
    </submittedName>
</protein>
<name>A0ABW0P9K5_9HYPH</name>
<dbReference type="Pfam" id="PF07845">
    <property type="entry name" value="DUF1636"/>
    <property type="match status" value="1"/>
</dbReference>